<dbReference type="KEGG" id="spet:CEP67_02440"/>
<name>A0A1Z3TYW8_9STAP</name>
<evidence type="ECO:0000313" key="4">
    <source>
        <dbReference type="EMBL" id="MCY1582528.1"/>
    </source>
</evidence>
<dbReference type="PROSITE" id="PS51295">
    <property type="entry name" value="CRM"/>
    <property type="match status" value="1"/>
</dbReference>
<dbReference type="Pfam" id="PF01985">
    <property type="entry name" value="CRS1_YhbY"/>
    <property type="match status" value="1"/>
</dbReference>
<organism evidence="6 7">
    <name type="scientific">Staphylococcus pettenkoferi</name>
    <dbReference type="NCBI Taxonomy" id="170573"/>
    <lineage>
        <taxon>Bacteria</taxon>
        <taxon>Bacillati</taxon>
        <taxon>Bacillota</taxon>
        <taxon>Bacilli</taxon>
        <taxon>Bacillales</taxon>
        <taxon>Staphylococcaceae</taxon>
        <taxon>Staphylococcus</taxon>
    </lineage>
</organism>
<protein>
    <submittedName>
        <fullName evidence="6">Ribosome assembly RNA-binding protein YhbY</fullName>
    </submittedName>
</protein>
<dbReference type="EMBL" id="JANSLD010000013">
    <property type="protein sequence ID" value="MCY1582528.1"/>
    <property type="molecule type" value="Genomic_DNA"/>
</dbReference>
<dbReference type="InterPro" id="IPR051925">
    <property type="entry name" value="RNA-binding_domain"/>
</dbReference>
<dbReference type="NCBIfam" id="TIGR00253">
    <property type="entry name" value="RNA_bind_YhbY"/>
    <property type="match status" value="1"/>
</dbReference>
<dbReference type="PANTHER" id="PTHR40065:SF3">
    <property type="entry name" value="RNA-BINDING PROTEIN YHBY"/>
    <property type="match status" value="1"/>
</dbReference>
<dbReference type="InterPro" id="IPR001890">
    <property type="entry name" value="RNA-binding_CRM"/>
</dbReference>
<sequence>MLTGKQKRYLRSLAHNIEPTFQIGKAGINENMVEQLKDILEKRELIKVHILQNNFEDKKELAANLSELTESELVQVIGSMIVLYKASSENKQIHLPS</sequence>
<reference evidence="6 7" key="1">
    <citation type="submission" date="2017-09" db="EMBL/GenBank/DDBJ databases">
        <title>Bacterial strain isolated from the female urinary microbiota.</title>
        <authorList>
            <person name="Thomas-White K."/>
            <person name="Kumar N."/>
            <person name="Forster S."/>
            <person name="Putonti C."/>
            <person name="Lawley T."/>
            <person name="Wolfe A.J."/>
        </authorList>
    </citation>
    <scope>NUCLEOTIDE SEQUENCE [LARGE SCALE GENOMIC DNA]</scope>
    <source>
        <strain evidence="6 7">UMB0834</strain>
    </source>
</reference>
<evidence type="ECO:0000256" key="2">
    <source>
        <dbReference type="PROSITE-ProRule" id="PRU00626"/>
    </source>
</evidence>
<dbReference type="EMBL" id="PNGG01000002">
    <property type="protein sequence ID" value="PMC19691.1"/>
    <property type="molecule type" value="Genomic_DNA"/>
</dbReference>
<evidence type="ECO:0000256" key="1">
    <source>
        <dbReference type="ARBA" id="ARBA00022884"/>
    </source>
</evidence>
<dbReference type="EMBL" id="JANSKX010000020">
    <property type="protein sequence ID" value="MCY1594973.1"/>
    <property type="molecule type" value="Genomic_DNA"/>
</dbReference>
<feature type="domain" description="CRM" evidence="3">
    <location>
        <begin position="1"/>
        <end position="96"/>
    </location>
</feature>
<dbReference type="RefSeq" id="WP_002471069.1">
    <property type="nucleotide sequence ID" value="NZ_CP022096.2"/>
</dbReference>
<dbReference type="GeneID" id="42042672"/>
<evidence type="ECO:0000259" key="3">
    <source>
        <dbReference type="PROSITE" id="PS51295"/>
    </source>
</evidence>
<proteinExistence type="predicted"/>
<dbReference type="PANTHER" id="PTHR40065">
    <property type="entry name" value="RNA-BINDING PROTEIN YHBY"/>
    <property type="match status" value="1"/>
</dbReference>
<dbReference type="InterPro" id="IPR017924">
    <property type="entry name" value="RNA-binding_YhbY"/>
</dbReference>
<dbReference type="SUPFAM" id="SSF75471">
    <property type="entry name" value="YhbY-like"/>
    <property type="match status" value="1"/>
</dbReference>
<dbReference type="Proteomes" id="UP000235748">
    <property type="component" value="Unassembled WGS sequence"/>
</dbReference>
<dbReference type="Proteomes" id="UP001072952">
    <property type="component" value="Unassembled WGS sequence"/>
</dbReference>
<keyword evidence="1 2" id="KW-0694">RNA-binding</keyword>
<reference evidence="4" key="4">
    <citation type="submission" date="2022-08" db="EMBL/GenBank/DDBJ databases">
        <authorList>
            <person name="Magnan C."/>
        </authorList>
    </citation>
    <scope>NUCLEOTIDE SEQUENCE</scope>
    <source>
        <strain evidence="4">NSP012P</strain>
    </source>
</reference>
<dbReference type="InterPro" id="IPR035920">
    <property type="entry name" value="YhbY-like_sf"/>
</dbReference>
<keyword evidence="8" id="KW-1185">Reference proteome</keyword>
<evidence type="ECO:0000313" key="8">
    <source>
        <dbReference type="Proteomes" id="UP001072952"/>
    </source>
</evidence>
<gene>
    <name evidence="4" type="primary">yhbY</name>
    <name evidence="6" type="ORF">CJ235_04820</name>
    <name evidence="5" type="ORF">NW112_06955</name>
    <name evidence="4" type="ORF">NW133_03070</name>
</gene>
<dbReference type="SMART" id="SM01103">
    <property type="entry name" value="CRS1_YhbY"/>
    <property type="match status" value="1"/>
</dbReference>
<evidence type="ECO:0000313" key="7">
    <source>
        <dbReference type="Proteomes" id="UP000235748"/>
    </source>
</evidence>
<dbReference type="GO" id="GO:0003723">
    <property type="term" value="F:RNA binding"/>
    <property type="evidence" value="ECO:0007669"/>
    <property type="project" value="UniProtKB-UniRule"/>
</dbReference>
<reference evidence="5" key="3">
    <citation type="journal article" date="2022" name="Int. J. Mol. Sci.">
        <title>Phenotypic and genotypic virulence characterisation of Staphylococcus pettenkoferi strains isolated from human bloodstream and diabetic foot infections.</title>
        <authorList>
            <person name="Magnan C."/>
        </authorList>
    </citation>
    <scope>NUCLEOTIDE SEQUENCE</scope>
    <source>
        <strain evidence="5">NSP020P</strain>
    </source>
</reference>
<evidence type="ECO:0000313" key="6">
    <source>
        <dbReference type="EMBL" id="PMC19691.1"/>
    </source>
</evidence>
<accession>A0A1Z3TYW8</accession>
<dbReference type="Gene3D" id="3.30.110.60">
    <property type="entry name" value="YhbY-like"/>
    <property type="match status" value="1"/>
</dbReference>
<dbReference type="STRING" id="170573.GCA_001076995_00907"/>
<dbReference type="Proteomes" id="UP001081438">
    <property type="component" value="Unassembled WGS sequence"/>
</dbReference>
<dbReference type="AlphaFoldDB" id="A0A1Z3TYW8"/>
<comment type="caution">
    <text evidence="6">The sequence shown here is derived from an EMBL/GenBank/DDBJ whole genome shotgun (WGS) entry which is preliminary data.</text>
</comment>
<evidence type="ECO:0000313" key="5">
    <source>
        <dbReference type="EMBL" id="MCY1594973.1"/>
    </source>
</evidence>
<reference evidence="4" key="2">
    <citation type="journal article" date="2022" name="Int. J. Mol. Sci.">
        <title>Phenotypic and Genotypic Virulence Characterisation of Staphylococcus pettenkoferi Strains Isolated from Human Bloodstream and Diabetic Foot Infections.</title>
        <authorList>
            <person name="Magnan C."/>
            <person name="Ahmad-Mansour N."/>
            <person name="Pouget C."/>
            <person name="Morsli M."/>
            <person name="Huc-Brandt S."/>
            <person name="Pantel A."/>
            <person name="Dunyach-Remy C."/>
            <person name="Sotto A."/>
            <person name="Molle V."/>
            <person name="Lavigne J.-P."/>
        </authorList>
    </citation>
    <scope>NUCLEOTIDE SEQUENCE</scope>
    <source>
        <strain evidence="4">NSP012P</strain>
    </source>
</reference>